<keyword evidence="3" id="KW-1185">Reference proteome</keyword>
<dbReference type="GO" id="GO:0003700">
    <property type="term" value="F:DNA-binding transcription factor activity"/>
    <property type="evidence" value="ECO:0007669"/>
    <property type="project" value="InterPro"/>
</dbReference>
<dbReference type="Gene3D" id="1.10.10.10">
    <property type="entry name" value="Winged helix-like DNA-binding domain superfamily/Winged helix DNA-binding domain"/>
    <property type="match status" value="1"/>
</dbReference>
<dbReference type="EMBL" id="CP002666">
    <property type="protein sequence ID" value="AEE44585.1"/>
    <property type="molecule type" value="Genomic_DNA"/>
</dbReference>
<dbReference type="PROSITE" id="PS50995">
    <property type="entry name" value="HTH_MARR_2"/>
    <property type="match status" value="1"/>
</dbReference>
<dbReference type="Proteomes" id="UP000008460">
    <property type="component" value="Chromosome"/>
</dbReference>
<proteinExistence type="predicted"/>
<gene>
    <name evidence="2" type="ordered locus">Celf_0444</name>
</gene>
<dbReference type="STRING" id="590998.Celf_0444"/>
<dbReference type="KEGG" id="cfi:Celf_0444"/>
<evidence type="ECO:0000313" key="3">
    <source>
        <dbReference type="Proteomes" id="UP000008460"/>
    </source>
</evidence>
<evidence type="ECO:0000259" key="1">
    <source>
        <dbReference type="PROSITE" id="PS50995"/>
    </source>
</evidence>
<accession>F4H7M8</accession>
<dbReference type="eggNOG" id="COG1846">
    <property type="taxonomic scope" value="Bacteria"/>
</dbReference>
<protein>
    <submittedName>
        <fullName evidence="2">Regulatory protein MarR</fullName>
    </submittedName>
</protein>
<organism evidence="2 3">
    <name type="scientific">Cellulomonas fimi (strain ATCC 484 / DSM 20113 / JCM 1341 / CCUG 24087 / LMG 16345 / NBRC 15513 / NCIMB 8980 / NCTC 7547 / NRS-133)</name>
    <dbReference type="NCBI Taxonomy" id="590998"/>
    <lineage>
        <taxon>Bacteria</taxon>
        <taxon>Bacillati</taxon>
        <taxon>Actinomycetota</taxon>
        <taxon>Actinomycetes</taxon>
        <taxon>Micrococcales</taxon>
        <taxon>Cellulomonadaceae</taxon>
        <taxon>Cellulomonas</taxon>
    </lineage>
</organism>
<dbReference type="HOGENOM" id="CLU_083287_7_1_11"/>
<name>F4H7M8_CELFA</name>
<dbReference type="InterPro" id="IPR036390">
    <property type="entry name" value="WH_DNA-bd_sf"/>
</dbReference>
<dbReference type="InterPro" id="IPR000835">
    <property type="entry name" value="HTH_MarR-typ"/>
</dbReference>
<sequence>MSTVASRLLVMSRSGADLALLLLSGFRTLVDGAMVELAARGYDDFRPTHEFAMRAILAGADSASDVGRRLSVSKQAAAKTVAVLVDRGYVSSDPDPSDARRNRLQVTARGLDVLREGEAVFDDLRARWEETLGAAELAHLEASLVKVVGGATVDPDAPGWVGQDVAAIEQ</sequence>
<dbReference type="InterPro" id="IPR036388">
    <property type="entry name" value="WH-like_DNA-bd_sf"/>
</dbReference>
<evidence type="ECO:0000313" key="2">
    <source>
        <dbReference type="EMBL" id="AEE44585.1"/>
    </source>
</evidence>
<dbReference type="AlphaFoldDB" id="F4H7M8"/>
<dbReference type="SMART" id="SM00347">
    <property type="entry name" value="HTH_MARR"/>
    <property type="match status" value="1"/>
</dbReference>
<feature type="domain" description="HTH marR-type" evidence="1">
    <location>
        <begin position="15"/>
        <end position="149"/>
    </location>
</feature>
<dbReference type="SUPFAM" id="SSF46785">
    <property type="entry name" value="Winged helix' DNA-binding domain"/>
    <property type="match status" value="1"/>
</dbReference>
<dbReference type="Pfam" id="PF12802">
    <property type="entry name" value="MarR_2"/>
    <property type="match status" value="1"/>
</dbReference>
<reference evidence="2 3" key="1">
    <citation type="submission" date="2011-04" db="EMBL/GenBank/DDBJ databases">
        <title>Complete sequence of Cellulomonas fimi ATCC 484.</title>
        <authorList>
            <consortium name="US DOE Joint Genome Institute"/>
            <person name="Lucas S."/>
            <person name="Han J."/>
            <person name="Lapidus A."/>
            <person name="Cheng J.-F."/>
            <person name="Goodwin L."/>
            <person name="Pitluck S."/>
            <person name="Peters L."/>
            <person name="Chertkov O."/>
            <person name="Detter J.C."/>
            <person name="Han C."/>
            <person name="Tapia R."/>
            <person name="Land M."/>
            <person name="Hauser L."/>
            <person name="Kyrpides N."/>
            <person name="Ivanova N."/>
            <person name="Ovchinnikova G."/>
            <person name="Pagani I."/>
            <person name="Mead D."/>
            <person name="Brumm P."/>
            <person name="Woyke T."/>
        </authorList>
    </citation>
    <scope>NUCLEOTIDE SEQUENCE [LARGE SCALE GENOMIC DNA]</scope>
    <source>
        <strain evidence="3">ATCC 484 / DSM 20113 / JCM 1341 / NBRC 15513 / NCIMB 8980 / NCTC 7547</strain>
    </source>
</reference>